<organism evidence="1 2">
    <name type="scientific">Candidatus Methanofastidiosum methylothiophilum</name>
    <dbReference type="NCBI Taxonomy" id="1705564"/>
    <lineage>
        <taxon>Archaea</taxon>
        <taxon>Methanobacteriati</taxon>
        <taxon>Methanobacteriota</taxon>
        <taxon>Stenosarchaea group</taxon>
        <taxon>Candidatus Methanofastidiosia</taxon>
        <taxon>Candidatus Methanofastidiosales</taxon>
        <taxon>Candidatus Methanofastidiosaceae</taxon>
        <taxon>Candidatus Methanofastidiosum</taxon>
    </lineage>
</organism>
<proteinExistence type="predicted"/>
<protein>
    <recommendedName>
        <fullName evidence="3">ClpX-type ZB domain-containing protein</fullName>
    </recommendedName>
</protein>
<dbReference type="AlphaFoldDB" id="A0A150INB8"/>
<accession>A0A150INB8</accession>
<evidence type="ECO:0000313" key="1">
    <source>
        <dbReference type="EMBL" id="KYC46437.1"/>
    </source>
</evidence>
<sequence length="62" mass="7139">MDCALCKKPIEKYNAKLNQLKIDESISVEICSDCIDKFLNWQKTLFATLFPTKAAKKWASKK</sequence>
<name>A0A150INB8_9EURY</name>
<evidence type="ECO:0008006" key="3">
    <source>
        <dbReference type="Google" id="ProtNLM"/>
    </source>
</evidence>
<reference evidence="1 2" key="1">
    <citation type="journal article" date="2016" name="ISME J.">
        <title>Chasing the elusive Euryarchaeota class WSA2: genomes reveal a uniquely fastidious methyl-reducing methanogen.</title>
        <authorList>
            <person name="Nobu M.K."/>
            <person name="Narihiro T."/>
            <person name="Kuroda K."/>
            <person name="Mei R."/>
            <person name="Liu W.T."/>
        </authorList>
    </citation>
    <scope>NUCLEOTIDE SEQUENCE [LARGE SCALE GENOMIC DNA]</scope>
    <source>
        <strain evidence="1">U1lsi0528_Bin055</strain>
    </source>
</reference>
<evidence type="ECO:0000313" key="2">
    <source>
        <dbReference type="Proteomes" id="UP000075398"/>
    </source>
</evidence>
<gene>
    <name evidence="1" type="ORF">AMQ22_02136</name>
</gene>
<comment type="caution">
    <text evidence="1">The sequence shown here is derived from an EMBL/GenBank/DDBJ whole genome shotgun (WGS) entry which is preliminary data.</text>
</comment>
<dbReference type="EMBL" id="LNGC01000201">
    <property type="protein sequence ID" value="KYC46437.1"/>
    <property type="molecule type" value="Genomic_DNA"/>
</dbReference>
<dbReference type="Proteomes" id="UP000075398">
    <property type="component" value="Unassembled WGS sequence"/>
</dbReference>
<dbReference type="STRING" id="1705564.APG08_00983"/>